<protein>
    <recommendedName>
        <fullName evidence="3">N-acetyl-D-glucosamine kinase</fullName>
        <ecNumber evidence="2">2.7.1.59</ecNumber>
    </recommendedName>
    <alternativeName>
        <fullName evidence="4">GlcNAc kinase</fullName>
    </alternativeName>
</protein>
<feature type="domain" description="ATPase BadF/BadG/BcrA/BcrD type" evidence="5">
    <location>
        <begin position="212"/>
        <end position="493"/>
    </location>
</feature>
<accession>A0A1I7ZPQ2</accession>
<dbReference type="GO" id="GO:0045127">
    <property type="term" value="F:N-acetylglucosamine kinase activity"/>
    <property type="evidence" value="ECO:0007669"/>
    <property type="project" value="UniProtKB-EC"/>
</dbReference>
<proteinExistence type="inferred from homology"/>
<evidence type="ECO:0000256" key="1">
    <source>
        <dbReference type="ARBA" id="ARBA00006198"/>
    </source>
</evidence>
<dbReference type="InterPro" id="IPR043129">
    <property type="entry name" value="ATPase_NBD"/>
</dbReference>
<sequence>MMTDIADIDYQSLEEKEFGSVVWPSCQILCNFMISNRILFASTQENSVALELGCGLAHASLVALKLGQENVIATDNVLQSTTRMKCAAVKGLHMRTFDLTNEQATHRIVNVIKNQYSKLDYIIASDIFYTEELFEPIMKVLHELIVVAFPGVPFYTTYQLRDASDFVFDLSEIYQLDCRLVRTASVYSEGAFKEIQLIKMSAKQTEKEEIFIGVEGGGSGTKIAFLRADGTQIGDVIEFGSSNPLLLGFERVSDLVSSAIRAHAKRNNVSLPVTAIGYGMSGAEDKTYVKQFISYLQMEHGDIAEQHFMDSDAIVPLHGYFKAGGVILISGTGSNCRLLTKDGEVFGCGGWGHILGDEGSGFWIAARAVKTLFDHDDGFHVLDCSLDVVRRIVYDHFRVKENSQLLAHFYGNGFIKSKIAQITKTLADHAPTDVLCSRLFADAGKVLSDHLIAVSRHFDQDMRQDVPVLLIGSVFGSWPLLERAVAENLRQRSRNVRKYSFYVMTDCSPAVFATAHYAAKEANSKINSLLALRKVAEVTI</sequence>
<dbReference type="Gene3D" id="3.30.420.40">
    <property type="match status" value="2"/>
</dbReference>
<evidence type="ECO:0000256" key="2">
    <source>
        <dbReference type="ARBA" id="ARBA00012122"/>
    </source>
</evidence>
<dbReference type="Proteomes" id="UP000095287">
    <property type="component" value="Unplaced"/>
</dbReference>
<dbReference type="PANTHER" id="PTHR12862:SF0">
    <property type="entry name" value="N-ACETYL-D-GLUCOSAMINE KINASE"/>
    <property type="match status" value="1"/>
</dbReference>
<dbReference type="Pfam" id="PF01869">
    <property type="entry name" value="BcrAD_BadFG"/>
    <property type="match status" value="1"/>
</dbReference>
<dbReference type="InterPro" id="IPR019410">
    <property type="entry name" value="Methyltransf_16"/>
</dbReference>
<dbReference type="SUPFAM" id="SSF53335">
    <property type="entry name" value="S-adenosyl-L-methionine-dependent methyltransferases"/>
    <property type="match status" value="1"/>
</dbReference>
<dbReference type="InterPro" id="IPR002731">
    <property type="entry name" value="ATPase_BadF"/>
</dbReference>
<evidence type="ECO:0000259" key="5">
    <source>
        <dbReference type="Pfam" id="PF01869"/>
    </source>
</evidence>
<dbReference type="EC" id="2.7.1.59" evidence="2"/>
<dbReference type="AlphaFoldDB" id="A0A1I7ZPQ2"/>
<dbReference type="InterPro" id="IPR029063">
    <property type="entry name" value="SAM-dependent_MTases_sf"/>
</dbReference>
<dbReference type="PANTHER" id="PTHR12862">
    <property type="entry name" value="BADF TYPE ATPASE DOMAIN-CONTAINING PROTEIN"/>
    <property type="match status" value="1"/>
</dbReference>
<evidence type="ECO:0000313" key="7">
    <source>
        <dbReference type="WBParaSite" id="L893_g28585.t1"/>
    </source>
</evidence>
<evidence type="ECO:0000313" key="6">
    <source>
        <dbReference type="Proteomes" id="UP000095287"/>
    </source>
</evidence>
<dbReference type="InterPro" id="IPR039758">
    <property type="entry name" value="NAGK-like"/>
</dbReference>
<name>A0A1I7ZPQ2_9BILA</name>
<reference evidence="7" key="1">
    <citation type="submission" date="2016-11" db="UniProtKB">
        <authorList>
            <consortium name="WormBaseParasite"/>
        </authorList>
    </citation>
    <scope>IDENTIFICATION</scope>
</reference>
<organism evidence="6 7">
    <name type="scientific">Steinernema glaseri</name>
    <dbReference type="NCBI Taxonomy" id="37863"/>
    <lineage>
        <taxon>Eukaryota</taxon>
        <taxon>Metazoa</taxon>
        <taxon>Ecdysozoa</taxon>
        <taxon>Nematoda</taxon>
        <taxon>Chromadorea</taxon>
        <taxon>Rhabditida</taxon>
        <taxon>Tylenchina</taxon>
        <taxon>Panagrolaimomorpha</taxon>
        <taxon>Strongyloidoidea</taxon>
        <taxon>Steinernematidae</taxon>
        <taxon>Steinernema</taxon>
    </lineage>
</organism>
<evidence type="ECO:0000256" key="4">
    <source>
        <dbReference type="ARBA" id="ARBA00031123"/>
    </source>
</evidence>
<dbReference type="Pfam" id="PF10294">
    <property type="entry name" value="Methyltransf_16"/>
    <property type="match status" value="1"/>
</dbReference>
<comment type="similarity">
    <text evidence="1">Belongs to the eukaryotic-type N-acetylglucosamine kinase family.</text>
</comment>
<dbReference type="WBParaSite" id="L893_g28585.t1">
    <property type="protein sequence ID" value="L893_g28585.t1"/>
    <property type="gene ID" value="L893_g28585"/>
</dbReference>
<keyword evidence="6" id="KW-1185">Reference proteome</keyword>
<dbReference type="Gene3D" id="3.40.50.150">
    <property type="entry name" value="Vaccinia Virus protein VP39"/>
    <property type="match status" value="1"/>
</dbReference>
<dbReference type="SUPFAM" id="SSF53067">
    <property type="entry name" value="Actin-like ATPase domain"/>
    <property type="match status" value="2"/>
</dbReference>
<evidence type="ECO:0000256" key="3">
    <source>
        <dbReference type="ARBA" id="ARBA00014974"/>
    </source>
</evidence>